<reference evidence="1 2" key="1">
    <citation type="submission" date="2018-07" db="EMBL/GenBank/DDBJ databases">
        <title>A high quality draft genome assembly of the barn swallow (H. rustica rustica).</title>
        <authorList>
            <person name="Formenti G."/>
            <person name="Chiara M."/>
            <person name="Poveda L."/>
            <person name="Francoijs K.-J."/>
            <person name="Bonisoli-Alquati A."/>
            <person name="Canova L."/>
            <person name="Gianfranceschi L."/>
            <person name="Horner D.S."/>
            <person name="Saino N."/>
        </authorList>
    </citation>
    <scope>NUCLEOTIDE SEQUENCE [LARGE SCALE GENOMIC DNA]</scope>
    <source>
        <strain evidence="1">Chelidonia</strain>
        <tissue evidence="1">Blood</tissue>
    </source>
</reference>
<dbReference type="AlphaFoldDB" id="A0A3M0KFB7"/>
<accession>A0A3M0KFB7</accession>
<gene>
    <name evidence="1" type="ORF">DUI87_12691</name>
</gene>
<proteinExistence type="predicted"/>
<sequence>MSLVEEKNTSFFSFLPATHKTAAGEVKIFEKDNTLPIWKDLAHHFKIEENSMLEHSAGSSVPEKLRFPRDQPLAPSPWIKARRPCGKALLACGDRDQDWASDLALAGPQEKD</sequence>
<keyword evidence="2" id="KW-1185">Reference proteome</keyword>
<name>A0A3M0KFB7_HIRRU</name>
<organism evidence="1 2">
    <name type="scientific">Hirundo rustica rustica</name>
    <dbReference type="NCBI Taxonomy" id="333673"/>
    <lineage>
        <taxon>Eukaryota</taxon>
        <taxon>Metazoa</taxon>
        <taxon>Chordata</taxon>
        <taxon>Craniata</taxon>
        <taxon>Vertebrata</taxon>
        <taxon>Euteleostomi</taxon>
        <taxon>Archelosauria</taxon>
        <taxon>Archosauria</taxon>
        <taxon>Dinosauria</taxon>
        <taxon>Saurischia</taxon>
        <taxon>Theropoda</taxon>
        <taxon>Coelurosauria</taxon>
        <taxon>Aves</taxon>
        <taxon>Neognathae</taxon>
        <taxon>Neoaves</taxon>
        <taxon>Telluraves</taxon>
        <taxon>Australaves</taxon>
        <taxon>Passeriformes</taxon>
        <taxon>Sylvioidea</taxon>
        <taxon>Hirundinidae</taxon>
        <taxon>Hirundo</taxon>
    </lineage>
</organism>
<dbReference type="EMBL" id="QRBI01000112">
    <property type="protein sequence ID" value="RMC09904.1"/>
    <property type="molecule type" value="Genomic_DNA"/>
</dbReference>
<evidence type="ECO:0000313" key="1">
    <source>
        <dbReference type="EMBL" id="RMC09904.1"/>
    </source>
</evidence>
<evidence type="ECO:0000313" key="2">
    <source>
        <dbReference type="Proteomes" id="UP000269221"/>
    </source>
</evidence>
<comment type="caution">
    <text evidence="1">The sequence shown here is derived from an EMBL/GenBank/DDBJ whole genome shotgun (WGS) entry which is preliminary data.</text>
</comment>
<protein>
    <submittedName>
        <fullName evidence="1">Uncharacterized protein</fullName>
    </submittedName>
</protein>
<dbReference type="Proteomes" id="UP000269221">
    <property type="component" value="Unassembled WGS sequence"/>
</dbReference>